<evidence type="ECO:0000313" key="5">
    <source>
        <dbReference type="EMBL" id="SEM32061.1"/>
    </source>
</evidence>
<dbReference type="Gene3D" id="3.30.43.10">
    <property type="entry name" value="Uridine Diphospho-n-acetylenolpyruvylglucosamine Reductase, domain 2"/>
    <property type="match status" value="1"/>
</dbReference>
<dbReference type="RefSeq" id="WP_175544826.1">
    <property type="nucleotide sequence ID" value="NZ_FOAG01000020.1"/>
</dbReference>
<dbReference type="GO" id="GO:0071949">
    <property type="term" value="F:FAD binding"/>
    <property type="evidence" value="ECO:0007669"/>
    <property type="project" value="InterPro"/>
</dbReference>
<dbReference type="AlphaFoldDB" id="A0A1H7XEA6"/>
<dbReference type="Gene3D" id="3.30.465.10">
    <property type="match status" value="1"/>
</dbReference>
<dbReference type="SUPFAM" id="SSF56176">
    <property type="entry name" value="FAD-binding/transporter-associated domain-like"/>
    <property type="match status" value="1"/>
</dbReference>
<evidence type="ECO:0000259" key="4">
    <source>
        <dbReference type="PROSITE" id="PS51387"/>
    </source>
</evidence>
<dbReference type="Proteomes" id="UP000199582">
    <property type="component" value="Unassembled WGS sequence"/>
</dbReference>
<dbReference type="GO" id="GO:0016491">
    <property type="term" value="F:oxidoreductase activity"/>
    <property type="evidence" value="ECO:0007669"/>
    <property type="project" value="UniProtKB-KW"/>
</dbReference>
<dbReference type="InterPro" id="IPR016169">
    <property type="entry name" value="FAD-bd_PCMH_sub2"/>
</dbReference>
<feature type="domain" description="FAD-binding PCMH-type" evidence="4">
    <location>
        <begin position="1"/>
        <end position="175"/>
    </location>
</feature>
<reference evidence="5 6" key="1">
    <citation type="submission" date="2016-10" db="EMBL/GenBank/DDBJ databases">
        <authorList>
            <person name="de Groot N.N."/>
        </authorList>
    </citation>
    <scope>NUCLEOTIDE SEQUENCE [LARGE SCALE GENOMIC DNA]</scope>
    <source>
        <strain evidence="5 6">DSM 100674</strain>
    </source>
</reference>
<sequence>MKPAPFEYLRPGTLEEALVALDHDDAKIIAGGQTLVPMMNFRLVAPERLVDINGIAELSRINETEGGIRIGALVRHAQAARDPLLKNAFPVVADAMRHVAHLAVRNRGTIGGSLCHADPSAEWPLLISLLDGGIEIAGGSGTRTCTPGEFFFAPLMTDLADDEVLTGVVLPRLPAGTGMAFDEIAQRAGDFAVVACGATVEMGGDRIVSARLAFGGLSDVPVRMADVEQAMAGATVADIAGAVAGCADGLEPNEDMHAAADYRRSLAPVLARRVLTAAAGRAGGRE</sequence>
<dbReference type="InterPro" id="IPR051312">
    <property type="entry name" value="Diverse_Substr_Oxidored"/>
</dbReference>
<keyword evidence="1" id="KW-0285">Flavoprotein</keyword>
<accession>A0A1H7XEA6</accession>
<dbReference type="PANTHER" id="PTHR42659">
    <property type="entry name" value="XANTHINE DEHYDROGENASE SUBUNIT C-RELATED"/>
    <property type="match status" value="1"/>
</dbReference>
<dbReference type="Gene3D" id="3.30.390.50">
    <property type="entry name" value="CO dehydrogenase flavoprotein, C-terminal domain"/>
    <property type="match status" value="1"/>
</dbReference>
<dbReference type="InterPro" id="IPR002346">
    <property type="entry name" value="Mopterin_DH_FAD-bd"/>
</dbReference>
<evidence type="ECO:0000313" key="6">
    <source>
        <dbReference type="Proteomes" id="UP000199582"/>
    </source>
</evidence>
<dbReference type="InterPro" id="IPR036318">
    <property type="entry name" value="FAD-bd_PCMH-like_sf"/>
</dbReference>
<organism evidence="5 6">
    <name type="scientific">Roseovarius azorensis</name>
    <dbReference type="NCBI Taxonomy" id="1287727"/>
    <lineage>
        <taxon>Bacteria</taxon>
        <taxon>Pseudomonadati</taxon>
        <taxon>Pseudomonadota</taxon>
        <taxon>Alphaproteobacteria</taxon>
        <taxon>Rhodobacterales</taxon>
        <taxon>Roseobacteraceae</taxon>
        <taxon>Roseovarius</taxon>
    </lineage>
</organism>
<dbReference type="PANTHER" id="PTHR42659:SF2">
    <property type="entry name" value="XANTHINE DEHYDROGENASE SUBUNIT C-RELATED"/>
    <property type="match status" value="1"/>
</dbReference>
<keyword evidence="2" id="KW-0274">FAD</keyword>
<dbReference type="InterPro" id="IPR005107">
    <property type="entry name" value="CO_DH_flav_C"/>
</dbReference>
<evidence type="ECO:0000256" key="2">
    <source>
        <dbReference type="ARBA" id="ARBA00022827"/>
    </source>
</evidence>
<evidence type="ECO:0000256" key="3">
    <source>
        <dbReference type="ARBA" id="ARBA00023002"/>
    </source>
</evidence>
<dbReference type="SMART" id="SM01092">
    <property type="entry name" value="CO_deh_flav_C"/>
    <property type="match status" value="1"/>
</dbReference>
<dbReference type="Pfam" id="PF00941">
    <property type="entry name" value="FAD_binding_5"/>
    <property type="match status" value="1"/>
</dbReference>
<dbReference type="SUPFAM" id="SSF55447">
    <property type="entry name" value="CO dehydrogenase flavoprotein C-terminal domain-like"/>
    <property type="match status" value="1"/>
</dbReference>
<gene>
    <name evidence="5" type="ORF">SAMN05443999_12014</name>
</gene>
<name>A0A1H7XEA6_9RHOB</name>
<protein>
    <submittedName>
        <fullName evidence="5">Carbon-monoxide dehydrogenase medium subunit</fullName>
    </submittedName>
</protein>
<dbReference type="PROSITE" id="PS51387">
    <property type="entry name" value="FAD_PCMH"/>
    <property type="match status" value="1"/>
</dbReference>
<keyword evidence="3" id="KW-0560">Oxidoreductase</keyword>
<dbReference type="InterPro" id="IPR016166">
    <property type="entry name" value="FAD-bd_PCMH"/>
</dbReference>
<dbReference type="InterPro" id="IPR036683">
    <property type="entry name" value="CO_DH_flav_C_dom_sf"/>
</dbReference>
<dbReference type="EMBL" id="FOAG01000020">
    <property type="protein sequence ID" value="SEM32061.1"/>
    <property type="molecule type" value="Genomic_DNA"/>
</dbReference>
<proteinExistence type="predicted"/>
<evidence type="ECO:0000256" key="1">
    <source>
        <dbReference type="ARBA" id="ARBA00022630"/>
    </source>
</evidence>
<dbReference type="STRING" id="1287727.SAMN05443999_12014"/>
<dbReference type="Pfam" id="PF03450">
    <property type="entry name" value="CO_deh_flav_C"/>
    <property type="match status" value="1"/>
</dbReference>
<dbReference type="InterPro" id="IPR016167">
    <property type="entry name" value="FAD-bd_PCMH_sub1"/>
</dbReference>
<keyword evidence="6" id="KW-1185">Reference proteome</keyword>